<dbReference type="Proteomes" id="UP000247476">
    <property type="component" value="Unassembled WGS sequence"/>
</dbReference>
<reference evidence="2 3" key="1">
    <citation type="submission" date="2018-05" db="EMBL/GenBank/DDBJ databases">
        <title>Paenibacillus flagellatus sp. nov., isolated from selenium mineral soil.</title>
        <authorList>
            <person name="Dai X."/>
        </authorList>
    </citation>
    <scope>NUCLEOTIDE SEQUENCE [LARGE SCALE GENOMIC DNA]</scope>
    <source>
        <strain evidence="2 3">DXL2</strain>
    </source>
</reference>
<sequence>MEVVYVLELTDVSGGIKNVFEHVNRLHDAGYKVHLFALGGQPGWFPLKIPVTTFPNYREMLDRLRTMRAIKVATWWKTLPVVLKSCDVATGGRGFPYYLIQDVEESYYPNDPAMQAKVHVTYRTPANMITVAEWTTNQLRERFGKHPYNVSIAIDLDLFRPNRTGHYDPYRILACSRKSQHLKGFEVTVAAMEEVRRRIDRATAVTFGLEPPDLRGIPNLFIDRPADAEIAGLYANCGVFVQTSYHEGFGMPILEAMASGAPVVTTRAQGNEEFCRDGYNCIMVEKGDAAAVAQGIVKMMTDPGFAAEMARNAVATARRYNWSRVTFHLNNALGVYSGNYYV</sequence>
<keyword evidence="3" id="KW-1185">Reference proteome</keyword>
<dbReference type="Pfam" id="PF13692">
    <property type="entry name" value="Glyco_trans_1_4"/>
    <property type="match status" value="1"/>
</dbReference>
<name>A0A2V5JZA1_9BACL</name>
<dbReference type="AlphaFoldDB" id="A0A2V5JZA1"/>
<protein>
    <submittedName>
        <fullName evidence="2">Glycosyl transferase family 1</fullName>
    </submittedName>
</protein>
<evidence type="ECO:0000313" key="2">
    <source>
        <dbReference type="EMBL" id="PYI52275.1"/>
    </source>
</evidence>
<proteinExistence type="predicted"/>
<dbReference type="EMBL" id="QJVJ01000010">
    <property type="protein sequence ID" value="PYI52275.1"/>
    <property type="molecule type" value="Genomic_DNA"/>
</dbReference>
<organism evidence="2 3">
    <name type="scientific">Paenibacillus flagellatus</name>
    <dbReference type="NCBI Taxonomy" id="2211139"/>
    <lineage>
        <taxon>Bacteria</taxon>
        <taxon>Bacillati</taxon>
        <taxon>Bacillota</taxon>
        <taxon>Bacilli</taxon>
        <taxon>Bacillales</taxon>
        <taxon>Paenibacillaceae</taxon>
        <taxon>Paenibacillus</taxon>
    </lineage>
</organism>
<accession>A0A2V5JZA1</accession>
<dbReference type="GO" id="GO:0009103">
    <property type="term" value="P:lipopolysaccharide biosynthetic process"/>
    <property type="evidence" value="ECO:0007669"/>
    <property type="project" value="TreeGrafter"/>
</dbReference>
<dbReference type="PANTHER" id="PTHR46401">
    <property type="entry name" value="GLYCOSYLTRANSFERASE WBBK-RELATED"/>
    <property type="match status" value="1"/>
</dbReference>
<evidence type="ECO:0000313" key="3">
    <source>
        <dbReference type="Proteomes" id="UP000247476"/>
    </source>
</evidence>
<dbReference type="OrthoDB" id="9797829at2"/>
<dbReference type="SUPFAM" id="SSF53756">
    <property type="entry name" value="UDP-Glycosyltransferase/glycogen phosphorylase"/>
    <property type="match status" value="1"/>
</dbReference>
<dbReference type="GO" id="GO:0016757">
    <property type="term" value="F:glycosyltransferase activity"/>
    <property type="evidence" value="ECO:0007669"/>
    <property type="project" value="TreeGrafter"/>
</dbReference>
<comment type="caution">
    <text evidence="2">The sequence shown here is derived from an EMBL/GenBank/DDBJ whole genome shotgun (WGS) entry which is preliminary data.</text>
</comment>
<dbReference type="Gene3D" id="3.40.50.2000">
    <property type="entry name" value="Glycogen Phosphorylase B"/>
    <property type="match status" value="1"/>
</dbReference>
<gene>
    <name evidence="2" type="ORF">DLM86_21885</name>
</gene>
<keyword evidence="1 2" id="KW-0808">Transferase</keyword>
<evidence type="ECO:0000256" key="1">
    <source>
        <dbReference type="ARBA" id="ARBA00022679"/>
    </source>
</evidence>
<dbReference type="PANTHER" id="PTHR46401:SF2">
    <property type="entry name" value="GLYCOSYLTRANSFERASE WBBK-RELATED"/>
    <property type="match status" value="1"/>
</dbReference>
<dbReference type="CDD" id="cd03801">
    <property type="entry name" value="GT4_PimA-like"/>
    <property type="match status" value="1"/>
</dbReference>
<dbReference type="Gene3D" id="3.40.50.11090">
    <property type="match status" value="1"/>
</dbReference>